<dbReference type="PROSITE" id="PS50995">
    <property type="entry name" value="HTH_MARR_2"/>
    <property type="match status" value="1"/>
</dbReference>
<dbReference type="GO" id="GO:0003700">
    <property type="term" value="F:DNA-binding transcription factor activity"/>
    <property type="evidence" value="ECO:0007669"/>
    <property type="project" value="InterPro"/>
</dbReference>
<reference evidence="5 6" key="1">
    <citation type="submission" date="2020-07" db="EMBL/GenBank/DDBJ databases">
        <title>Luteimonas sp. SJ-92.</title>
        <authorList>
            <person name="Huang X.-X."/>
            <person name="Xu L."/>
            <person name="Sun J.-Q."/>
        </authorList>
    </citation>
    <scope>NUCLEOTIDE SEQUENCE [LARGE SCALE GENOMIC DNA]</scope>
    <source>
        <strain evidence="5 6">SJ-92</strain>
    </source>
</reference>
<dbReference type="InterPro" id="IPR050832">
    <property type="entry name" value="Bact_Acetyltransf"/>
</dbReference>
<dbReference type="PANTHER" id="PTHR43877">
    <property type="entry name" value="AMINOALKYLPHOSPHONATE N-ACETYLTRANSFERASE-RELATED-RELATED"/>
    <property type="match status" value="1"/>
</dbReference>
<dbReference type="SMART" id="SM00347">
    <property type="entry name" value="HTH_MARR"/>
    <property type="match status" value="1"/>
</dbReference>
<dbReference type="PROSITE" id="PS51186">
    <property type="entry name" value="GNAT"/>
    <property type="match status" value="1"/>
</dbReference>
<protein>
    <submittedName>
        <fullName evidence="5">MarR family transcriptional regulator</fullName>
    </submittedName>
</protein>
<evidence type="ECO:0000259" key="3">
    <source>
        <dbReference type="PROSITE" id="PS50995"/>
    </source>
</evidence>
<dbReference type="PANTHER" id="PTHR43877:SF2">
    <property type="entry name" value="AMINOALKYLPHOSPHONATE N-ACETYLTRANSFERASE-RELATED"/>
    <property type="match status" value="1"/>
</dbReference>
<dbReference type="InterPro" id="IPR016181">
    <property type="entry name" value="Acyl_CoA_acyltransferase"/>
</dbReference>
<dbReference type="Pfam" id="PF00583">
    <property type="entry name" value="Acetyltransf_1"/>
    <property type="match status" value="1"/>
</dbReference>
<dbReference type="InterPro" id="IPR000182">
    <property type="entry name" value="GNAT_dom"/>
</dbReference>
<dbReference type="SUPFAM" id="SSF55729">
    <property type="entry name" value="Acyl-CoA N-acyltransferases (Nat)"/>
    <property type="match status" value="1"/>
</dbReference>
<keyword evidence="2" id="KW-0012">Acyltransferase</keyword>
<keyword evidence="1" id="KW-0808">Transferase</keyword>
<proteinExistence type="predicted"/>
<dbReference type="InterPro" id="IPR036390">
    <property type="entry name" value="WH_DNA-bd_sf"/>
</dbReference>
<dbReference type="RefSeq" id="WP_180678920.1">
    <property type="nucleotide sequence ID" value="NZ_JACCKA010000072.1"/>
</dbReference>
<feature type="domain" description="N-acetyltransferase" evidence="4">
    <location>
        <begin position="143"/>
        <end position="295"/>
    </location>
</feature>
<dbReference type="SUPFAM" id="SSF46785">
    <property type="entry name" value="Winged helix' DNA-binding domain"/>
    <property type="match status" value="1"/>
</dbReference>
<dbReference type="Gene3D" id="1.10.10.10">
    <property type="entry name" value="Winged helix-like DNA-binding domain superfamily/Winged helix DNA-binding domain"/>
    <property type="match status" value="1"/>
</dbReference>
<gene>
    <name evidence="5" type="ORF">H0E84_12205</name>
</gene>
<dbReference type="GO" id="GO:0016747">
    <property type="term" value="F:acyltransferase activity, transferring groups other than amino-acyl groups"/>
    <property type="evidence" value="ECO:0007669"/>
    <property type="project" value="InterPro"/>
</dbReference>
<accession>A0A853JCY2</accession>
<evidence type="ECO:0000256" key="2">
    <source>
        <dbReference type="ARBA" id="ARBA00023315"/>
    </source>
</evidence>
<sequence length="297" mass="32813">MDAGQVQQVRSFNRAVTRRIGVLSDSYLGGGRPLAEARVLFEISRDGADVRDLRARLSLDSGYLSRLLRSLEGQGLVTSDRARDDRRVRRAKLTRRGLKEVAELDRRSEEFAGSLLAPLGDAQRGRLVAAMAELERLLRASAVTVAPADPAGADARACLEAYFQELDRRFETGFDPSRSVPADPEELVPPRGLLLLAHLDGQPIGCGALKAEGAGVGEIKRMWVAPEARGLGVGQRILEALEAHAARTGLDVLRLDTNRGLAEARAMYVRNGYREIPRYNDNPYAHHWFEKRGLRQR</sequence>
<dbReference type="Pfam" id="PF12802">
    <property type="entry name" value="MarR_2"/>
    <property type="match status" value="1"/>
</dbReference>
<dbReference type="EMBL" id="JACCKA010000072">
    <property type="protein sequence ID" value="NZA27143.1"/>
    <property type="molecule type" value="Genomic_DNA"/>
</dbReference>
<name>A0A853JCY2_9GAMM</name>
<comment type="caution">
    <text evidence="5">The sequence shown here is derived from an EMBL/GenBank/DDBJ whole genome shotgun (WGS) entry which is preliminary data.</text>
</comment>
<dbReference type="InterPro" id="IPR036388">
    <property type="entry name" value="WH-like_DNA-bd_sf"/>
</dbReference>
<evidence type="ECO:0000313" key="6">
    <source>
        <dbReference type="Proteomes" id="UP000578091"/>
    </source>
</evidence>
<dbReference type="Proteomes" id="UP000578091">
    <property type="component" value="Unassembled WGS sequence"/>
</dbReference>
<keyword evidence="6" id="KW-1185">Reference proteome</keyword>
<dbReference type="CDD" id="cd04301">
    <property type="entry name" value="NAT_SF"/>
    <property type="match status" value="1"/>
</dbReference>
<dbReference type="InterPro" id="IPR000835">
    <property type="entry name" value="HTH_MarR-typ"/>
</dbReference>
<evidence type="ECO:0000256" key="1">
    <source>
        <dbReference type="ARBA" id="ARBA00022679"/>
    </source>
</evidence>
<evidence type="ECO:0000259" key="4">
    <source>
        <dbReference type="PROSITE" id="PS51186"/>
    </source>
</evidence>
<feature type="domain" description="HTH marR-type" evidence="3">
    <location>
        <begin position="1"/>
        <end position="136"/>
    </location>
</feature>
<dbReference type="Gene3D" id="3.40.630.30">
    <property type="match status" value="1"/>
</dbReference>
<evidence type="ECO:0000313" key="5">
    <source>
        <dbReference type="EMBL" id="NZA27143.1"/>
    </source>
</evidence>
<dbReference type="AlphaFoldDB" id="A0A853JCY2"/>
<organism evidence="5 6">
    <name type="scientific">Luteimonas salinisoli</name>
    <dbReference type="NCBI Taxonomy" id="2752307"/>
    <lineage>
        <taxon>Bacteria</taxon>
        <taxon>Pseudomonadati</taxon>
        <taxon>Pseudomonadota</taxon>
        <taxon>Gammaproteobacteria</taxon>
        <taxon>Lysobacterales</taxon>
        <taxon>Lysobacteraceae</taxon>
        <taxon>Luteimonas</taxon>
    </lineage>
</organism>